<dbReference type="AlphaFoldDB" id="A0A2N3KY76"/>
<dbReference type="OrthoDB" id="8454201at2"/>
<reference evidence="1 2" key="1">
    <citation type="submission" date="2017-09" db="EMBL/GenBank/DDBJ databases">
        <title>Biodiversity and function of Thalassospira species in the particle-attached aromatic-hydrocarbon-degrading consortia from the surface seawater of the South China Sea.</title>
        <authorList>
            <person name="Dong C."/>
            <person name="Liu R."/>
            <person name="Shao Z."/>
        </authorList>
    </citation>
    <scope>NUCLEOTIDE SEQUENCE [LARGE SCALE GENOMIC DNA]</scope>
    <source>
        <strain evidence="1 2">CSC1P2</strain>
    </source>
</reference>
<dbReference type="RefSeq" id="WP_101264522.1">
    <property type="nucleotide sequence ID" value="NZ_NWTK01000002.1"/>
</dbReference>
<evidence type="ECO:0000313" key="2">
    <source>
        <dbReference type="Proteomes" id="UP000233597"/>
    </source>
</evidence>
<comment type="caution">
    <text evidence="1">The sequence shown here is derived from an EMBL/GenBank/DDBJ whole genome shotgun (WGS) entry which is preliminary data.</text>
</comment>
<proteinExistence type="predicted"/>
<name>A0A2N3KY76_9PROT</name>
<accession>A0A2N3KY76</accession>
<evidence type="ECO:0008006" key="3">
    <source>
        <dbReference type="Google" id="ProtNLM"/>
    </source>
</evidence>
<evidence type="ECO:0000313" key="1">
    <source>
        <dbReference type="EMBL" id="PKR55473.1"/>
    </source>
</evidence>
<dbReference type="Proteomes" id="UP000233597">
    <property type="component" value="Unassembled WGS sequence"/>
</dbReference>
<protein>
    <recommendedName>
        <fullName evidence="3">Phage tail protein</fullName>
    </recommendedName>
</protein>
<dbReference type="EMBL" id="NWTK01000002">
    <property type="protein sequence ID" value="PKR55473.1"/>
    <property type="molecule type" value="Genomic_DNA"/>
</dbReference>
<gene>
    <name evidence="1" type="ORF">COO20_04705</name>
</gene>
<sequence>MVESYPASLPSDPLINGYRESWVSNFFESSTDSGKPRRMKRYTKPPRQSLTVTVPMKRSEVAIFETWFWETLEGGLKPFSFVHPRRNTLLTFWFRKDANPDPKPVKNGQEWEVTYELEFERG</sequence>
<organism evidence="1 2">
    <name type="scientific">Thalassospira marina</name>
    <dbReference type="NCBI Taxonomy" id="2048283"/>
    <lineage>
        <taxon>Bacteria</taxon>
        <taxon>Pseudomonadati</taxon>
        <taxon>Pseudomonadota</taxon>
        <taxon>Alphaproteobacteria</taxon>
        <taxon>Rhodospirillales</taxon>
        <taxon>Thalassospiraceae</taxon>
        <taxon>Thalassospira</taxon>
    </lineage>
</organism>